<dbReference type="Proteomes" id="UP001321492">
    <property type="component" value="Unassembled WGS sequence"/>
</dbReference>
<organism evidence="1 2">
    <name type="scientific">Chelatococcus albus</name>
    <dbReference type="NCBI Taxonomy" id="3047466"/>
    <lineage>
        <taxon>Bacteria</taxon>
        <taxon>Pseudomonadati</taxon>
        <taxon>Pseudomonadota</taxon>
        <taxon>Alphaproteobacteria</taxon>
        <taxon>Hyphomicrobiales</taxon>
        <taxon>Chelatococcaceae</taxon>
        <taxon>Chelatococcus</taxon>
    </lineage>
</organism>
<dbReference type="EMBL" id="JASJEV010000008">
    <property type="protein sequence ID" value="MDJ1159306.1"/>
    <property type="molecule type" value="Genomic_DNA"/>
</dbReference>
<comment type="caution">
    <text evidence="1">The sequence shown here is derived from an EMBL/GenBank/DDBJ whole genome shotgun (WGS) entry which is preliminary data.</text>
</comment>
<evidence type="ECO:0008006" key="3">
    <source>
        <dbReference type="Google" id="ProtNLM"/>
    </source>
</evidence>
<proteinExistence type="predicted"/>
<protein>
    <recommendedName>
        <fullName evidence="3">Lipoprotein</fullName>
    </recommendedName>
</protein>
<keyword evidence="2" id="KW-1185">Reference proteome</keyword>
<reference evidence="1 2" key="1">
    <citation type="submission" date="2023-05" db="EMBL/GenBank/DDBJ databases">
        <title>Chelatococcus sp. nov., a moderately thermophilic bacterium isolated from hot spring microbial mat.</title>
        <authorList>
            <person name="Hu C.-J."/>
            <person name="Li W.-J."/>
        </authorList>
    </citation>
    <scope>NUCLEOTIDE SEQUENCE [LARGE SCALE GENOMIC DNA]</scope>
    <source>
        <strain evidence="1 2">SYSU G07232</strain>
    </source>
</reference>
<accession>A0ABT7AIV0</accession>
<dbReference type="PROSITE" id="PS51257">
    <property type="entry name" value="PROKAR_LIPOPROTEIN"/>
    <property type="match status" value="1"/>
</dbReference>
<name>A0ABT7AIV0_9HYPH</name>
<gene>
    <name evidence="1" type="ORF">QNA08_13785</name>
</gene>
<sequence length="188" mass="19140">MFEGRTAGRPMLAAALCSLALAGCQEGGVSGAGLAGKRIEAPGVPVAVESIEGAPEPVMTRLASALVDEASARRVELVSDKGNARYRVKGYLTAYTTENGATALTFVWDVFDETKRRAQRLEGTSVAKTPAGTDPWSGVDQGAVAKVASESMNAIAGFLSQSGRSSAAPVATASAEDTATGLGFATAE</sequence>
<dbReference type="RefSeq" id="WP_283741304.1">
    <property type="nucleotide sequence ID" value="NZ_JASJEV010000008.1"/>
</dbReference>
<evidence type="ECO:0000313" key="2">
    <source>
        <dbReference type="Proteomes" id="UP001321492"/>
    </source>
</evidence>
<evidence type="ECO:0000313" key="1">
    <source>
        <dbReference type="EMBL" id="MDJ1159306.1"/>
    </source>
</evidence>